<dbReference type="EMBL" id="QZKI01000113">
    <property type="protein sequence ID" value="RJP66613.1"/>
    <property type="molecule type" value="Genomic_DNA"/>
</dbReference>
<gene>
    <name evidence="2" type="primary">mobB</name>
    <name evidence="2" type="ORF">C4532_15830</name>
</gene>
<dbReference type="Pfam" id="PF03205">
    <property type="entry name" value="MobB"/>
    <property type="match status" value="1"/>
</dbReference>
<accession>A0A419ESM4</accession>
<name>A0A419ESM4_9BACT</name>
<evidence type="ECO:0000313" key="2">
    <source>
        <dbReference type="EMBL" id="RJP66613.1"/>
    </source>
</evidence>
<dbReference type="NCBIfam" id="TIGR00176">
    <property type="entry name" value="mobB"/>
    <property type="match status" value="1"/>
</dbReference>
<sequence>MVPIVSIVGRSNSGKTTLIEKLIPILKRRGYRVGTVKHDVHGFEMDREGKDTYRHFHSGADGVLISSPKKMAFIKRVEPAPSLDELVEHFYSDMDIVITEGFKRLDKPKIEVFRSAVHPEPLCTAADNRVALASDVELTVDCPRFDIDDVESIADFIEARFLKAAKPRA</sequence>
<dbReference type="Proteomes" id="UP000285961">
    <property type="component" value="Unassembled WGS sequence"/>
</dbReference>
<comment type="caution">
    <text evidence="2">The sequence shown here is derived from an EMBL/GenBank/DDBJ whole genome shotgun (WGS) entry which is preliminary data.</text>
</comment>
<dbReference type="GO" id="GO:0005525">
    <property type="term" value="F:GTP binding"/>
    <property type="evidence" value="ECO:0007669"/>
    <property type="project" value="InterPro"/>
</dbReference>
<dbReference type="Gene3D" id="3.40.50.300">
    <property type="entry name" value="P-loop containing nucleotide triphosphate hydrolases"/>
    <property type="match status" value="1"/>
</dbReference>
<dbReference type="SUPFAM" id="SSF52540">
    <property type="entry name" value="P-loop containing nucleoside triphosphate hydrolases"/>
    <property type="match status" value="1"/>
</dbReference>
<dbReference type="AlphaFoldDB" id="A0A419ESM4"/>
<dbReference type="InterPro" id="IPR052539">
    <property type="entry name" value="MGD_biosynthesis_adapter"/>
</dbReference>
<proteinExistence type="predicted"/>
<dbReference type="InterPro" id="IPR027417">
    <property type="entry name" value="P-loop_NTPase"/>
</dbReference>
<dbReference type="CDD" id="cd03116">
    <property type="entry name" value="MobB"/>
    <property type="match status" value="1"/>
</dbReference>
<dbReference type="PANTHER" id="PTHR40072">
    <property type="entry name" value="MOLYBDOPTERIN-GUANINE DINUCLEOTIDE BIOSYNTHESIS ADAPTER PROTEIN-RELATED"/>
    <property type="match status" value="1"/>
</dbReference>
<dbReference type="PANTHER" id="PTHR40072:SF1">
    <property type="entry name" value="MOLYBDOPTERIN-GUANINE DINUCLEOTIDE BIOSYNTHESIS ADAPTER PROTEIN"/>
    <property type="match status" value="1"/>
</dbReference>
<reference evidence="2 3" key="1">
    <citation type="journal article" date="2017" name="ISME J.">
        <title>Energy and carbon metabolisms in a deep terrestrial subsurface fluid microbial community.</title>
        <authorList>
            <person name="Momper L."/>
            <person name="Jungbluth S.P."/>
            <person name="Lee M.D."/>
            <person name="Amend J.P."/>
        </authorList>
    </citation>
    <scope>NUCLEOTIDE SEQUENCE [LARGE SCALE GENOMIC DNA]</scope>
    <source>
        <strain evidence="2">SURF_17</strain>
    </source>
</reference>
<dbReference type="GO" id="GO:0006777">
    <property type="term" value="P:Mo-molybdopterin cofactor biosynthetic process"/>
    <property type="evidence" value="ECO:0007669"/>
    <property type="project" value="InterPro"/>
</dbReference>
<evidence type="ECO:0000313" key="3">
    <source>
        <dbReference type="Proteomes" id="UP000285961"/>
    </source>
</evidence>
<feature type="domain" description="Molybdopterin-guanine dinucleotide biosynthesis protein B (MobB)" evidence="1">
    <location>
        <begin position="4"/>
        <end position="135"/>
    </location>
</feature>
<protein>
    <submittedName>
        <fullName evidence="2">Molybdopterin-guanine dinucleotide biosynthesis protein B</fullName>
    </submittedName>
</protein>
<dbReference type="InterPro" id="IPR004435">
    <property type="entry name" value="MobB_dom"/>
</dbReference>
<organism evidence="2 3">
    <name type="scientific">Candidatus Abyssobacteria bacterium SURF_17</name>
    <dbReference type="NCBI Taxonomy" id="2093361"/>
    <lineage>
        <taxon>Bacteria</taxon>
        <taxon>Pseudomonadati</taxon>
        <taxon>Candidatus Hydrogenedentota</taxon>
        <taxon>Candidatus Abyssobacteria</taxon>
    </lineage>
</organism>
<evidence type="ECO:0000259" key="1">
    <source>
        <dbReference type="Pfam" id="PF03205"/>
    </source>
</evidence>